<dbReference type="PROSITE" id="PS51186">
    <property type="entry name" value="GNAT"/>
    <property type="match status" value="1"/>
</dbReference>
<dbReference type="CDD" id="cd04301">
    <property type="entry name" value="NAT_SF"/>
    <property type="match status" value="1"/>
</dbReference>
<reference evidence="4 5" key="1">
    <citation type="submission" date="2021-03" db="EMBL/GenBank/DDBJ databases">
        <title>Enterococcal diversity collection.</title>
        <authorList>
            <person name="Gilmore M.S."/>
            <person name="Schwartzman J."/>
            <person name="Van Tyne D."/>
            <person name="Martin M."/>
            <person name="Earl A.M."/>
            <person name="Manson A.L."/>
            <person name="Straub T."/>
            <person name="Salamzade R."/>
            <person name="Saavedra J."/>
            <person name="Lebreton F."/>
            <person name="Prichula J."/>
            <person name="Schaufler K."/>
            <person name="Gaca A."/>
            <person name="Sgardioli B."/>
            <person name="Wagenaar J."/>
            <person name="Strong T."/>
        </authorList>
    </citation>
    <scope>NUCLEOTIDE SEQUENCE [LARGE SCALE GENOMIC DNA]</scope>
    <source>
        <strain evidence="4 5">MJM16</strain>
    </source>
</reference>
<evidence type="ECO:0000313" key="4">
    <source>
        <dbReference type="EMBL" id="MBO0453792.1"/>
    </source>
</evidence>
<accession>A0ABS3HJZ9</accession>
<feature type="domain" description="N-acetyltransferase" evidence="3">
    <location>
        <begin position="3"/>
        <end position="172"/>
    </location>
</feature>
<keyword evidence="2" id="KW-0012">Acyltransferase</keyword>
<dbReference type="Proteomes" id="UP000664495">
    <property type="component" value="Unassembled WGS sequence"/>
</dbReference>
<evidence type="ECO:0000256" key="1">
    <source>
        <dbReference type="ARBA" id="ARBA00022679"/>
    </source>
</evidence>
<proteinExistence type="predicted"/>
<dbReference type="PANTHER" id="PTHR43420">
    <property type="entry name" value="ACETYLTRANSFERASE"/>
    <property type="match status" value="1"/>
</dbReference>
<dbReference type="RefSeq" id="WP_207109552.1">
    <property type="nucleotide sequence ID" value="NZ_JAFLVR010000041.1"/>
</dbReference>
<dbReference type="Pfam" id="PF00583">
    <property type="entry name" value="Acetyltransf_1"/>
    <property type="match status" value="1"/>
</dbReference>
<evidence type="ECO:0000259" key="3">
    <source>
        <dbReference type="PROSITE" id="PS51186"/>
    </source>
</evidence>
<sequence>MEGKIRLCTLEDLTKLREISIETFSDTFALDNNPADLQEYLSNAYGLDELEKEMQNPESRFFFVYLTDELAGYLKLNTGIAQTETLAKNGLEVERIYIRKSFKRHGLGRQLIDYALELACKERRDSIWLGVWEKNVNALRFYRTFGFEKVGAHDFTVGKDKQTDLIMMKPLL</sequence>
<dbReference type="SUPFAM" id="SSF55729">
    <property type="entry name" value="Acyl-CoA N-acyltransferases (Nat)"/>
    <property type="match status" value="1"/>
</dbReference>
<evidence type="ECO:0000313" key="5">
    <source>
        <dbReference type="Proteomes" id="UP000664495"/>
    </source>
</evidence>
<organism evidence="4 5">
    <name type="scientific">Candidatus Enterococcus murrayae</name>
    <dbReference type="NCBI Taxonomy" id="2815321"/>
    <lineage>
        <taxon>Bacteria</taxon>
        <taxon>Bacillati</taxon>
        <taxon>Bacillota</taxon>
        <taxon>Bacilli</taxon>
        <taxon>Lactobacillales</taxon>
        <taxon>Enterococcaceae</taxon>
        <taxon>Enterococcus</taxon>
    </lineage>
</organism>
<comment type="caution">
    <text evidence="4">The sequence shown here is derived from an EMBL/GenBank/DDBJ whole genome shotgun (WGS) entry which is preliminary data.</text>
</comment>
<dbReference type="EMBL" id="JAFLVR010000041">
    <property type="protein sequence ID" value="MBO0453792.1"/>
    <property type="molecule type" value="Genomic_DNA"/>
</dbReference>
<dbReference type="InterPro" id="IPR016181">
    <property type="entry name" value="Acyl_CoA_acyltransferase"/>
</dbReference>
<dbReference type="PANTHER" id="PTHR43420:SF47">
    <property type="entry name" value="N-ACETYLTRANSFERASE DOMAIN-CONTAINING PROTEIN"/>
    <property type="match status" value="1"/>
</dbReference>
<keyword evidence="5" id="KW-1185">Reference proteome</keyword>
<name>A0ABS3HJZ9_9ENTE</name>
<keyword evidence="1" id="KW-0808">Transferase</keyword>
<dbReference type="InterPro" id="IPR050680">
    <property type="entry name" value="YpeA/RimI_acetyltransf"/>
</dbReference>
<dbReference type="Gene3D" id="3.40.630.30">
    <property type="match status" value="1"/>
</dbReference>
<gene>
    <name evidence="4" type="ORF">JZO85_16170</name>
</gene>
<protein>
    <submittedName>
        <fullName evidence="4">GNAT family N-acetyltransferase</fullName>
    </submittedName>
</protein>
<evidence type="ECO:0000256" key="2">
    <source>
        <dbReference type="ARBA" id="ARBA00023315"/>
    </source>
</evidence>
<dbReference type="InterPro" id="IPR000182">
    <property type="entry name" value="GNAT_dom"/>
</dbReference>